<dbReference type="Gene3D" id="3.30.200.20">
    <property type="entry name" value="Phosphorylase Kinase, domain 1"/>
    <property type="match status" value="1"/>
</dbReference>
<gene>
    <name evidence="9" type="ORF">EVJ58_g340</name>
</gene>
<accession>A0A4Y9Z607</accession>
<dbReference type="InterPro" id="IPR011009">
    <property type="entry name" value="Kinase-like_dom_sf"/>
</dbReference>
<dbReference type="PANTHER" id="PTHR22974">
    <property type="entry name" value="MIXED LINEAGE PROTEIN KINASE"/>
    <property type="match status" value="1"/>
</dbReference>
<keyword evidence="2" id="KW-0808">Transferase</keyword>
<feature type="compositionally biased region" description="Pro residues" evidence="7">
    <location>
        <begin position="453"/>
        <end position="462"/>
    </location>
</feature>
<feature type="compositionally biased region" description="Low complexity" evidence="7">
    <location>
        <begin position="30"/>
        <end position="44"/>
    </location>
</feature>
<evidence type="ECO:0000256" key="1">
    <source>
        <dbReference type="ARBA" id="ARBA00022527"/>
    </source>
</evidence>
<evidence type="ECO:0000256" key="2">
    <source>
        <dbReference type="ARBA" id="ARBA00022679"/>
    </source>
</evidence>
<evidence type="ECO:0000313" key="10">
    <source>
        <dbReference type="Proteomes" id="UP000298390"/>
    </source>
</evidence>
<feature type="region of interest" description="Disordered" evidence="7">
    <location>
        <begin position="220"/>
        <end position="265"/>
    </location>
</feature>
<evidence type="ECO:0000256" key="3">
    <source>
        <dbReference type="ARBA" id="ARBA00022741"/>
    </source>
</evidence>
<name>A0A4Y9Z607_9APHY</name>
<keyword evidence="3 6" id="KW-0547">Nucleotide-binding</keyword>
<dbReference type="PROSITE" id="PS00108">
    <property type="entry name" value="PROTEIN_KINASE_ST"/>
    <property type="match status" value="1"/>
</dbReference>
<dbReference type="InterPro" id="IPR027084">
    <property type="entry name" value="Mps1_cat"/>
</dbReference>
<feature type="binding site" evidence="6">
    <location>
        <position position="529"/>
    </location>
    <ligand>
        <name>ATP</name>
        <dbReference type="ChEBI" id="CHEBI:30616"/>
    </ligand>
</feature>
<dbReference type="GO" id="GO:0005634">
    <property type="term" value="C:nucleus"/>
    <property type="evidence" value="ECO:0007669"/>
    <property type="project" value="TreeGrafter"/>
</dbReference>
<keyword evidence="1" id="KW-0723">Serine/threonine-protein kinase</keyword>
<dbReference type="PANTHER" id="PTHR22974:SF21">
    <property type="entry name" value="DUAL SPECIFICITY PROTEIN KINASE TTK"/>
    <property type="match status" value="1"/>
</dbReference>
<feature type="region of interest" description="Disordered" evidence="7">
    <location>
        <begin position="322"/>
        <end position="490"/>
    </location>
</feature>
<feature type="compositionally biased region" description="Polar residues" evidence="7">
    <location>
        <begin position="411"/>
        <end position="424"/>
    </location>
</feature>
<dbReference type="GO" id="GO:0004712">
    <property type="term" value="F:protein serine/threonine/tyrosine kinase activity"/>
    <property type="evidence" value="ECO:0007669"/>
    <property type="project" value="TreeGrafter"/>
</dbReference>
<comment type="caution">
    <text evidence="9">The sequence shown here is derived from an EMBL/GenBank/DDBJ whole genome shotgun (WGS) entry which is preliminary data.</text>
</comment>
<dbReference type="FunFam" id="3.30.200.20:FF:000131">
    <property type="entry name" value="Dual specificity protein kinase TTK"/>
    <property type="match status" value="1"/>
</dbReference>
<dbReference type="GO" id="GO:0098813">
    <property type="term" value="P:nuclear chromosome segregation"/>
    <property type="evidence" value="ECO:0007669"/>
    <property type="project" value="UniProtKB-ARBA"/>
</dbReference>
<feature type="compositionally biased region" description="Low complexity" evidence="7">
    <location>
        <begin position="1"/>
        <end position="14"/>
    </location>
</feature>
<evidence type="ECO:0000256" key="6">
    <source>
        <dbReference type="PROSITE-ProRule" id="PRU10141"/>
    </source>
</evidence>
<dbReference type="STRING" id="34475.A0A4Y9Z607"/>
<dbReference type="EMBL" id="SEKV01000008">
    <property type="protein sequence ID" value="TFY69550.1"/>
    <property type="molecule type" value="Genomic_DNA"/>
</dbReference>
<evidence type="ECO:0000313" key="9">
    <source>
        <dbReference type="EMBL" id="TFY69550.1"/>
    </source>
</evidence>
<keyword evidence="4" id="KW-0418">Kinase</keyword>
<feature type="compositionally biased region" description="Low complexity" evidence="7">
    <location>
        <begin position="92"/>
        <end position="101"/>
    </location>
</feature>
<dbReference type="InterPro" id="IPR008271">
    <property type="entry name" value="Ser/Thr_kinase_AS"/>
</dbReference>
<feature type="compositionally biased region" description="Low complexity" evidence="7">
    <location>
        <begin position="359"/>
        <end position="372"/>
    </location>
</feature>
<feature type="compositionally biased region" description="Pro residues" evidence="7">
    <location>
        <begin position="471"/>
        <end position="481"/>
    </location>
</feature>
<dbReference type="InterPro" id="IPR000719">
    <property type="entry name" value="Prot_kinase_dom"/>
</dbReference>
<dbReference type="Proteomes" id="UP000298390">
    <property type="component" value="Unassembled WGS sequence"/>
</dbReference>
<feature type="compositionally biased region" description="Polar residues" evidence="7">
    <location>
        <begin position="329"/>
        <end position="340"/>
    </location>
</feature>
<dbReference type="InterPro" id="IPR017441">
    <property type="entry name" value="Protein_kinase_ATP_BS"/>
</dbReference>
<dbReference type="GO" id="GO:0007094">
    <property type="term" value="P:mitotic spindle assembly checkpoint signaling"/>
    <property type="evidence" value="ECO:0007669"/>
    <property type="project" value="TreeGrafter"/>
</dbReference>
<feature type="region of interest" description="Disordered" evidence="7">
    <location>
        <begin position="175"/>
        <end position="196"/>
    </location>
</feature>
<evidence type="ECO:0000256" key="5">
    <source>
        <dbReference type="ARBA" id="ARBA00022840"/>
    </source>
</evidence>
<dbReference type="GO" id="GO:0004674">
    <property type="term" value="F:protein serine/threonine kinase activity"/>
    <property type="evidence" value="ECO:0007669"/>
    <property type="project" value="UniProtKB-KW"/>
</dbReference>
<proteinExistence type="predicted"/>
<keyword evidence="5 6" id="KW-0067">ATP-binding</keyword>
<evidence type="ECO:0000259" key="8">
    <source>
        <dbReference type="PROSITE" id="PS50011"/>
    </source>
</evidence>
<feature type="compositionally biased region" description="Low complexity" evidence="7">
    <location>
        <begin position="244"/>
        <end position="259"/>
    </location>
</feature>
<dbReference type="Gene3D" id="1.10.510.10">
    <property type="entry name" value="Transferase(Phosphotransferase) domain 1"/>
    <property type="match status" value="1"/>
</dbReference>
<dbReference type="PROSITE" id="PS00107">
    <property type="entry name" value="PROTEIN_KINASE_ATP"/>
    <property type="match status" value="1"/>
</dbReference>
<dbReference type="FunFam" id="1.10.510.10:FF:000224">
    <property type="entry name" value="serine/threonine-protein kinase mph1 isoform X1"/>
    <property type="match status" value="1"/>
</dbReference>
<evidence type="ECO:0000256" key="4">
    <source>
        <dbReference type="ARBA" id="ARBA00022777"/>
    </source>
</evidence>
<dbReference type="SUPFAM" id="SSF56112">
    <property type="entry name" value="Protein kinase-like (PK-like)"/>
    <property type="match status" value="1"/>
</dbReference>
<feature type="compositionally biased region" description="Low complexity" evidence="7">
    <location>
        <begin position="59"/>
        <end position="69"/>
    </location>
</feature>
<feature type="domain" description="Protein kinase" evidence="8">
    <location>
        <begin position="501"/>
        <end position="790"/>
    </location>
</feature>
<dbReference type="PROSITE" id="PS50011">
    <property type="entry name" value="PROTEIN_KINASE_DOM"/>
    <property type="match status" value="1"/>
</dbReference>
<dbReference type="CDD" id="cd14131">
    <property type="entry name" value="PKc_Mps1"/>
    <property type="match status" value="1"/>
</dbReference>
<dbReference type="Pfam" id="PF00069">
    <property type="entry name" value="Pkinase"/>
    <property type="match status" value="1"/>
</dbReference>
<dbReference type="GO" id="GO:0034501">
    <property type="term" value="P:protein localization to kinetochore"/>
    <property type="evidence" value="ECO:0007669"/>
    <property type="project" value="TreeGrafter"/>
</dbReference>
<dbReference type="GO" id="GO:0033316">
    <property type="term" value="P:meiotic spindle assembly checkpoint signaling"/>
    <property type="evidence" value="ECO:0007669"/>
    <property type="project" value="TreeGrafter"/>
</dbReference>
<sequence>MLASLSPPAARLSPPITPPPTLAPSDSVRPSPASSDDLSLLEPSFVYERTAEGTYVRVAKGSPKSSTSAPPTPEQSPKLNPQIATKAPSPLPTTRPSTLARSESLPSTSYGITPANGGRSFQRVACGPLKTPGSSTLVRTAVGPLAAGGAARKGGARRVKIEDAQEKDALMRSQPQVVDEKENVRGMPHSHAALARPIISMRPARLMNKKSGMGIERIAEEQPSEEASQELPQPPVAPGRPRRSASLSDASGSSPHGSLLPEQPAGQFGYHYAHASHRPGTSMGIADRGARRVTLEEKIRQEREIALEEGYLRRAAEEAAEEQRIAQASSRHSPSPTHVAQANYRPYGHQRKDSDTLRSVAAVPSPSSPTAVELPGRASPPRHSIPSSTVGLTAVAQNYRHRRSPTAPEAPTTSGDIAPSTNPAPSGRTWAAGDGREREEAADVGVQSRSVPTLPPPQPPAAHPRQTAPPATQPPLQPQPAPQQAEGRSNAKNLMVNRKSYARLDMIGKGGSSRVYRVMNSSNEIYALKRVSINDKEEETMDGYINEIQLLKRLDGNQRIIRLIDSEVRTPVNGKGSLTLVLEFGEIDLAKLLQERQKEALDLVWVAYYFKQMLQAVQVIHEEKIVHSDLKPANFVLVKGQLKLIDFGIANAIANDTTNIQRDHQVGTVNYMSPEAIELPEGMRRLKVGRPSDVWSLGCILYQMIYGYPPFHHLDLYQKMRAIPDRDHVIEFPEHSVPVSLRGGSPSSQKKMEEMKVKVPPGVIATIKRCLVRNPKERITIPELLEENWLTMREPEPDRAPTPPPPARPVLADDEALINPHFMQQLLRYGLNLGREGTVMSAEQLAEECKRLVHELRGVQAASE</sequence>
<organism evidence="9 10">
    <name type="scientific">Rhodofomes roseus</name>
    <dbReference type="NCBI Taxonomy" id="34475"/>
    <lineage>
        <taxon>Eukaryota</taxon>
        <taxon>Fungi</taxon>
        <taxon>Dikarya</taxon>
        <taxon>Basidiomycota</taxon>
        <taxon>Agaricomycotina</taxon>
        <taxon>Agaricomycetes</taxon>
        <taxon>Polyporales</taxon>
        <taxon>Rhodofomes</taxon>
    </lineage>
</organism>
<feature type="region of interest" description="Disordered" evidence="7">
    <location>
        <begin position="1"/>
        <end position="116"/>
    </location>
</feature>
<dbReference type="AlphaFoldDB" id="A0A4Y9Z607"/>
<dbReference type="SMART" id="SM00220">
    <property type="entry name" value="S_TKc"/>
    <property type="match status" value="1"/>
</dbReference>
<evidence type="ECO:0000256" key="7">
    <source>
        <dbReference type="SAM" id="MobiDB-lite"/>
    </source>
</evidence>
<reference evidence="9 10" key="1">
    <citation type="submission" date="2019-01" db="EMBL/GenBank/DDBJ databases">
        <title>Genome sequencing of the rare red list fungi Fomitopsis rosea.</title>
        <authorList>
            <person name="Buettner E."/>
            <person name="Kellner H."/>
        </authorList>
    </citation>
    <scope>NUCLEOTIDE SEQUENCE [LARGE SCALE GENOMIC DNA]</scope>
    <source>
        <strain evidence="9 10">DSM 105464</strain>
    </source>
</reference>
<dbReference type="GO" id="GO:0000776">
    <property type="term" value="C:kinetochore"/>
    <property type="evidence" value="ECO:0007669"/>
    <property type="project" value="TreeGrafter"/>
</dbReference>
<protein>
    <recommendedName>
        <fullName evidence="8">Protein kinase domain-containing protein</fullName>
    </recommendedName>
</protein>
<dbReference type="GO" id="GO:0005524">
    <property type="term" value="F:ATP binding"/>
    <property type="evidence" value="ECO:0007669"/>
    <property type="project" value="UniProtKB-UniRule"/>
</dbReference>